<name>A0AAV7NYB3_PLEWA</name>
<organism evidence="2 3">
    <name type="scientific">Pleurodeles waltl</name>
    <name type="common">Iberian ribbed newt</name>
    <dbReference type="NCBI Taxonomy" id="8319"/>
    <lineage>
        <taxon>Eukaryota</taxon>
        <taxon>Metazoa</taxon>
        <taxon>Chordata</taxon>
        <taxon>Craniata</taxon>
        <taxon>Vertebrata</taxon>
        <taxon>Euteleostomi</taxon>
        <taxon>Amphibia</taxon>
        <taxon>Batrachia</taxon>
        <taxon>Caudata</taxon>
        <taxon>Salamandroidea</taxon>
        <taxon>Salamandridae</taxon>
        <taxon>Pleurodelinae</taxon>
        <taxon>Pleurodeles</taxon>
    </lineage>
</organism>
<sequence length="97" mass="11001">MPFPLPVQIKDNEAYGCLEGWSKENGVHDSRKRRRRGGERSAEQSPCIRGTRRTSRTVEDKLGNRPLGADKERQRTLQPGRSSRIRSQRKRGEGGGN</sequence>
<feature type="compositionally biased region" description="Basic and acidic residues" evidence="1">
    <location>
        <begin position="56"/>
        <end position="75"/>
    </location>
</feature>
<dbReference type="EMBL" id="JANPWB010000012">
    <property type="protein sequence ID" value="KAJ1121058.1"/>
    <property type="molecule type" value="Genomic_DNA"/>
</dbReference>
<gene>
    <name evidence="2" type="ORF">NDU88_009186</name>
</gene>
<comment type="caution">
    <text evidence="2">The sequence shown here is derived from an EMBL/GenBank/DDBJ whole genome shotgun (WGS) entry which is preliminary data.</text>
</comment>
<accession>A0AAV7NYB3</accession>
<evidence type="ECO:0000313" key="3">
    <source>
        <dbReference type="Proteomes" id="UP001066276"/>
    </source>
</evidence>
<proteinExistence type="predicted"/>
<keyword evidence="3" id="KW-1185">Reference proteome</keyword>
<reference evidence="2" key="1">
    <citation type="journal article" date="2022" name="bioRxiv">
        <title>Sequencing and chromosome-scale assembly of the giantPleurodeles waltlgenome.</title>
        <authorList>
            <person name="Brown T."/>
            <person name="Elewa A."/>
            <person name="Iarovenko S."/>
            <person name="Subramanian E."/>
            <person name="Araus A.J."/>
            <person name="Petzold A."/>
            <person name="Susuki M."/>
            <person name="Suzuki K.-i.T."/>
            <person name="Hayashi T."/>
            <person name="Toyoda A."/>
            <person name="Oliveira C."/>
            <person name="Osipova E."/>
            <person name="Leigh N.D."/>
            <person name="Simon A."/>
            <person name="Yun M.H."/>
        </authorList>
    </citation>
    <scope>NUCLEOTIDE SEQUENCE</scope>
    <source>
        <strain evidence="2">20211129_DDA</strain>
        <tissue evidence="2">Liver</tissue>
    </source>
</reference>
<evidence type="ECO:0000256" key="1">
    <source>
        <dbReference type="SAM" id="MobiDB-lite"/>
    </source>
</evidence>
<dbReference type="Proteomes" id="UP001066276">
    <property type="component" value="Chromosome 8"/>
</dbReference>
<feature type="region of interest" description="Disordered" evidence="1">
    <location>
        <begin position="19"/>
        <end position="97"/>
    </location>
</feature>
<protein>
    <submittedName>
        <fullName evidence="2">Uncharacterized protein</fullName>
    </submittedName>
</protein>
<evidence type="ECO:0000313" key="2">
    <source>
        <dbReference type="EMBL" id="KAJ1121058.1"/>
    </source>
</evidence>
<dbReference type="AlphaFoldDB" id="A0AAV7NYB3"/>